<dbReference type="InterPro" id="IPR006108">
    <property type="entry name" value="3HC_DH_C"/>
</dbReference>
<dbReference type="InterPro" id="IPR013328">
    <property type="entry name" value="6PGD_dom2"/>
</dbReference>
<dbReference type="EMBL" id="JBDLBQ010000001">
    <property type="protein sequence ID" value="MFN2101331.1"/>
    <property type="molecule type" value="Genomic_DNA"/>
</dbReference>
<comment type="caution">
    <text evidence="4">The sequence shown here is derived from an EMBL/GenBank/DDBJ whole genome shotgun (WGS) entry which is preliminary data.</text>
</comment>
<proteinExistence type="predicted"/>
<dbReference type="InterPro" id="IPR008927">
    <property type="entry name" value="6-PGluconate_DH-like_C_sf"/>
</dbReference>
<comment type="pathway">
    <text evidence="1">Lipid metabolism; butanoate metabolism.</text>
</comment>
<evidence type="ECO:0000313" key="5">
    <source>
        <dbReference type="Proteomes" id="UP001634413"/>
    </source>
</evidence>
<name>A0ABW9K923_9FIRM</name>
<dbReference type="Pfam" id="PF00725">
    <property type="entry name" value="3HCDH"/>
    <property type="match status" value="1"/>
</dbReference>
<dbReference type="SUPFAM" id="SSF48179">
    <property type="entry name" value="6-phosphogluconate dehydrogenase C-terminal domain-like"/>
    <property type="match status" value="1"/>
</dbReference>
<evidence type="ECO:0000256" key="2">
    <source>
        <dbReference type="ARBA" id="ARBA00023027"/>
    </source>
</evidence>
<evidence type="ECO:0000313" key="4">
    <source>
        <dbReference type="EMBL" id="MFN2101331.1"/>
    </source>
</evidence>
<feature type="domain" description="3-hydroxyacyl-CoA dehydrogenase C-terminal" evidence="3">
    <location>
        <begin position="12"/>
        <end position="110"/>
    </location>
</feature>
<dbReference type="InterPro" id="IPR052242">
    <property type="entry name" value="Mito_3-hydroxyacyl-CoA_DH"/>
</dbReference>
<reference evidence="4 5" key="1">
    <citation type="journal article" date="2024" name="Anaerobe">
        <title>The identification of Finegoldia dalianensis sp. nov., isolated from the pus of a patient with skin abscess and genomic analysis of the strains belonging to Finegoldia genus.</title>
        <authorList>
            <person name="Li Y."/>
            <person name="Wang Y."/>
            <person name="Xiao D."/>
            <person name="Wang J."/>
            <person name="Jin D."/>
        </authorList>
    </citation>
    <scope>NUCLEOTIDE SEQUENCE [LARGE SCALE GENOMIC DNA]</scope>
    <source>
        <strain evidence="4 5">LY240594</strain>
    </source>
</reference>
<dbReference type="PANTHER" id="PTHR43561">
    <property type="match status" value="1"/>
</dbReference>
<evidence type="ECO:0000256" key="1">
    <source>
        <dbReference type="ARBA" id="ARBA00005086"/>
    </source>
</evidence>
<dbReference type="RefSeq" id="WP_353317053.1">
    <property type="nucleotide sequence ID" value="NZ_JBDLBQ010000001.1"/>
</dbReference>
<gene>
    <name evidence="4" type="ORF">ABDJ34_00255</name>
</gene>
<dbReference type="PANTHER" id="PTHR43561:SF3">
    <property type="entry name" value="HYDROXYACYL-COENZYME A DEHYDROGENASE, MITOCHONDRIAL"/>
    <property type="match status" value="1"/>
</dbReference>
<organism evidence="4 5">
    <name type="scientific">Finegoldia dalianensis</name>
    <dbReference type="NCBI Taxonomy" id="3145239"/>
    <lineage>
        <taxon>Bacteria</taxon>
        <taxon>Bacillati</taxon>
        <taxon>Bacillota</taxon>
        <taxon>Tissierellia</taxon>
        <taxon>Tissierellales</taxon>
        <taxon>Peptoniphilaceae</taxon>
        <taxon>Finegoldia</taxon>
    </lineage>
</organism>
<keyword evidence="2" id="KW-0520">NAD</keyword>
<protein>
    <submittedName>
        <fullName evidence="4">3-hydroxyacyl-CoA dehydrogenase family protein</fullName>
    </submittedName>
</protein>
<dbReference type="Gene3D" id="1.10.1040.10">
    <property type="entry name" value="N-(1-d-carboxylethyl)-l-norvaline Dehydrogenase, domain 2"/>
    <property type="match status" value="1"/>
</dbReference>
<sequence length="110" mass="12370">MIPLKLKKEQPGYLLNSILVPLLDAAMTLKALDIADIEDIDNAWRYGTGSPFGPFEILDVVGLKTAYNITLNKPNVNDEKSVTYQIAQMLKKYIDENKLGIGTKEGFYKY</sequence>
<keyword evidence="5" id="KW-1185">Reference proteome</keyword>
<dbReference type="Proteomes" id="UP001634413">
    <property type="component" value="Unassembled WGS sequence"/>
</dbReference>
<accession>A0ABW9K923</accession>
<evidence type="ECO:0000259" key="3">
    <source>
        <dbReference type="Pfam" id="PF00725"/>
    </source>
</evidence>